<evidence type="ECO:0000256" key="1">
    <source>
        <dbReference type="ARBA" id="ARBA00022737"/>
    </source>
</evidence>
<dbReference type="EMBL" id="FONW01000001">
    <property type="protein sequence ID" value="SFE62966.1"/>
    <property type="molecule type" value="Genomic_DNA"/>
</dbReference>
<evidence type="ECO:0000256" key="2">
    <source>
        <dbReference type="SAM" id="Phobius"/>
    </source>
</evidence>
<evidence type="ECO:0000313" key="5">
    <source>
        <dbReference type="Proteomes" id="UP000198964"/>
    </source>
</evidence>
<dbReference type="InterPro" id="IPR050964">
    <property type="entry name" value="Striated_Muscle_Regulatory"/>
</dbReference>
<dbReference type="RefSeq" id="WP_093918325.1">
    <property type="nucleotide sequence ID" value="NZ_FONW01000001.1"/>
</dbReference>
<feature type="domain" description="Fibronectin type-III" evidence="3">
    <location>
        <begin position="1519"/>
        <end position="1615"/>
    </location>
</feature>
<organism evidence="4 5">
    <name type="scientific">Sunxiuqinia elliptica</name>
    <dbReference type="NCBI Taxonomy" id="655355"/>
    <lineage>
        <taxon>Bacteria</taxon>
        <taxon>Pseudomonadati</taxon>
        <taxon>Bacteroidota</taxon>
        <taxon>Bacteroidia</taxon>
        <taxon>Marinilabiliales</taxon>
        <taxon>Prolixibacteraceae</taxon>
        <taxon>Sunxiuqinia</taxon>
    </lineage>
</organism>
<reference evidence="4 5" key="1">
    <citation type="submission" date="2016-10" db="EMBL/GenBank/DDBJ databases">
        <authorList>
            <person name="de Groot N.N."/>
        </authorList>
    </citation>
    <scope>NUCLEOTIDE SEQUENCE [LARGE SCALE GENOMIC DNA]</scope>
    <source>
        <strain evidence="4 5">CGMCC 1.9156</strain>
    </source>
</reference>
<sequence>MKKINTELKQHIITQDHFDRKNECPSWFVNMLWLFLLSVLPLAAFSQTDYFQVNEGIPHLPVFETTATVPTPQQGMLVYSVADHKPMMYDGGGWVDLCSVHSDVPTPEDFFVVKDGIPYIPAKENFPVGHVPGAIFYSLQNQSVVLSDGKEWHNLQELYQAELSDYPGFSTSSSVKVCQLPVLGTDPTEALTGDIYLSSTERSLRFFDGTAWQNVECRALVITSPVKDYDGWVAKGGGEVLNTEGKLISKAGICWGFIANPDTSLASKTVQLPEADGTFISELTDLLPKTTYYVRAYAVVDGELIYGENVTFSTSVRIPTIITLEISELTSMSAKSGGDITSDGGALAVTKRGIIWSDQGDPLDDPDVIKTDDGSGVGQYPSTLTELLGNTTYYVRAYAINSAGTAYGNLIEFTTPDPIAPELNMTIEVNNVTATTAVGKGAIVNNGGALISERGVCVSTDRENYIYFPSADLEDLDHGSFLADLTGLIPGTTYYAKAYAKNRAGIGYSSEISFVTALPVELTTIEPYDITGSSAMSGGEVTDVGGYEIVRKGICWSTEKDPTVDLATRTSEPLTGDGLGRFDSKLTNLELGTKYYVRAYAENAAGLFYGNLDSLVTLDVPSVVTLEPGALFENSGVGGGNVLSDGGSEVTTRGVCWSTHENPTIYSSHTTDGSGLGLFTSILTGLEDRVTYYVRAYARNSVGIGYGENKEFTIIPEAPKIVTLEATEITSISAQSGGDITSNGGSPITARGIIWSVVSDPLTDPEAIKTDDGSGVGIFPSTLTPLLGSTVYYVRAYAVNSYGKSYGNLVVFKSLPPVPPALSSASIFITDITDVAAVGTMEILNNGGAPVTARGVCISTDRVNYQYFPSGTTNITDIGVFASELTGLTPGTTYYAKGYATNSAGTGYSSETSFVTATHASILTTEPYDVTQTMAQSGGTIYDIGNSVIKEWGVCWDVAPEPTIDGSSRTSDPVNETGLGPFSSSLSGLTPEKTYYVRAYAINAAGVSYADQYSFTTLATTLPEVSTIDVINIGGIQAEGRGKVSNDGGLEVTERGICWSTHENPTIVDQHAESGTGVGNFSVALINLEPGTHYYARAYAINNMGIAYGDAYHFQTPLPAVVRTLKPEAVESSIANGGGEVISDGGDSVTTRGVCWSIFRHPTLEDDFTVDGSDLGFFSSKLTGMLGGTKYFVRAYAENSAGVAYGNMDSLQTKTPVVPTVETVSVANASGDRAVAWGKLLDHGGSEVIDRGICWSKAPIPTLDDDYIACGDGMGEFSGILTGLTKGETYYVRAYAKNHVGISYGEQLEFFTASLATIITSPISSVTGISAVGGGTITSDGGAEVTSSGICWNTTGNPTVWNEHTTCGIGIGEFIHTMTGLMANTTYYVRAYATNAAGTVYGNEVRFISGPPEFAVVKTITSKSGADGRTGYSGGNVISNGGTKLLSGGVCWSKVSGFIPDTVVVNRTSKSASGSFTSTLENLQPNTTYFVRAFVVNEVGISYAENELSFTTNSIPEVITTKPVLASITSTSVDVGGEVVADGGSPVTASGVCWSTDIDPKLGETNYVSNGPGLGSFTSKINDLMGSTTYYVRAYAINKVGIAYGNVESFQTKPPVLATIITDPVRLNSSTSVTGGGTITSHGGALVTTRGLVWCTEPNFRTDTIQFNRTATTGYFIGSFTDVISKLIPNTVYYVKAYVENSVGFAYGDEVSFKTPVVPRLTTAFTKATGSTTATSGGTISDDGGARVVERGVVWSKEATFDPDTVVVNKTTNGSGVGAFVSYLKGLKGSTTYFIQAYARNIAGTAYGNMLSFITDPPTLPVLKTRRAWNVYGTTAYSGGYISENGGEPITTRGIVWSTEAGFDPDTVVVNKVAQPGTGIGYFTTSLTELERGTTYYIRAFAVNSVGIAYGDELSFTTLDFAEVVTSEIIPSESGGTASGGGEILSDGGTRVWNQGVCWSIASNPTISLHTKTTYDRVTNGVFNSRLTGLDPVTTYFVRAYATNNQGTAYGEELSFTTPPVLPTITTNYVIITSTSSVLTGGDISFDGGADVIERGVVWSSNANFDPDTVVVNKTLDGEGMGTFTSVVNGMNMSMTYYIRAYATNSVGTAFGNQVEVTIFPTAPRLNTIDITSIGGYTAISGGEITSDGGADVTLKGICWSTEHNPTTANSRTYNGSGTDTYEGKLTGLKPNTLYYVRAYAINKIGTAYGVEKSFLTDAFPTLIATHPVTDIIATTATSGGEITDDGRTPILARGVCWSIYTQPTISLTTKTEDKSDPNIGSFVAHMTGMKPETQYYVRSYATNAVGTSYGSQVSFKTLPVMLPMVNTMPASAVDSTHAVCGGEVLNDGGMPVSVRGVCWGLTKDLTVETAARVNDAEGGLGVFANPISGMLPGTKYYFRAFATNTLGPAYGTIDSLVTEAIRPTVTVVAISNLTMTTADAFAAVITDGGEPVTDRGIYWNTTGENPSLPMPADSMISLGVGEPEIEGTIDNLQPNTTYYVWAYATNKVGTRFSPRPVSVTTPTLPTVTTTEPKSIARYSSVCGGAVVNEGGVPVTIRGVCYSKFGTPTEDSLHVETATGGLGAFSLDVADLDEGTKYYVRAYAVNSMGTGYGELDSLLTLTIPTVETLPADSIWSSGATNGGNVLADGGAMVILRGVCWSSDTIPTIDLLTRTKNGSGLGEFESLIGGLTHATAYYIRAYATNSLGTAYGEVDTIVTAPVIPTLGAVSLEAVDDTTQVGTAEVLDDGGAEVTERGLVWNTDGTPTLEDHVITNEEANIGAFSDTIRGWVEGPTYYVRAYATNSAGTAYGPDISSKSCPTAFTVMHVEGFNGAPETKTVVYHSVSSSLSGDLRCWLTQNLGADQQPTSMNDASEKSAGWYWQFNRAQGYKYDGSREPSNAWTPWISSISQSSSWTAGNDPCNLLLGLGWRIPTSTEWANADGAPQNWANGADAFDSELELHSAGMLNYSNGVLTGRGSYGRYWGSTQNSSSRGYALDLNGGSKLTYFSKAYAFPLRCIRDGITVSPASVSNVVVPDSTITETSATAIATVISDGGAVVTERGLCWSTTGTPTVDDNLIPSGSGKGTFKELLSNLEEGTTYYVRAYAVNSEGTAYSPKVTSFQLCPVNFEVIHTEGLNGAPVSKTVVYSSVNTKLSGKSACWLTQNLGASKQPDSATDGSEAAAGWYWQFNRSQGYKYDKTRVPANSWTPWITSISENVNWSPANDPCNLLLGLGWRIPTKTEWTNADNVPQYWTTAADAYNSELKLHLAGYLSYNAGAITNRGSYGYYWASDRYNSSNGNGLYLYSSNSSVTYFNKANAFPLRCIRDALVKSIPVVSEVTIPTETMTENSADGTATVASNGGVPVSERGLCWSTTNKIPTIEDEVIKAGGGTGTFTKTITGLQEGPTYYVRAYATNEVGTAYSPKVTSFKICPVEFDVIHTAGLNGAAESKVVTYHSVSTNISGEAACWLTQNLGADQQAKAYNDNSEASAGWYWQFNRAQGYKPVGSSYSPKDAWASWTSSISESINWSSANDPCNRLLGLGWRIPTKAEWETADAAPQFWANAQEAYASVLKLHLGGDLNYSSGGIQNRGAYGYYWASTQNSSSSGFNLYLNSSTSLVNYNNKAYAFPLRCIRKDMVLSVPQLSKVEVPVEEMTSSSAKGTAVVTTDGGAKVTSRGLCWNTTGELPTTDDSSVEVGDGLGSFTGLIQPLREGITYYVRAFAINSQGTGYSQEVTSFMICPTNFEVIHTAGLNGAAETKTVTYNSVSTNISGQAACWLTQNLGADESPEAYNDGSEASAGWYWQFNRLQGYKPVGSSYIPNNDWTSWVSGISESSSWRADRDPCNALLGLGWRIPTATEWTKADAAPQYWLNASQAYNSVLKLHLAGDLNYSSGALQNRGAYGYYWSSTQNSSSTGFNLYLNRSTSLVNYNNKAYGFSLRCIRDKVVITTPKVSNVTIVAEAMTESTATGTATVTNDGGAEVTDRGLCWNTTGSPTIEDSKISSGDGVGLFTRTIGGLKEGPTYYVRAYATNSEGTAYSPLDASFKICPAVFDIIHTAGVNGAPVNKTVRYHSVSSNISGKSACWLTQNLGADHQAESVSDNSEAAAGWYWQFNQRQGYKNDGSGYVPHDEWTSWTSSISQSANWSLTNDPCNLLLGLGWRIPTRAEWTNADAAPQYWVNASDAYKSVLKLHLAGDLNYGSGGVENRGAYGYYWGSTQNSSSTGFNLYLNGSTSLVNYNNKAYAFPLRCIREAIVRTPPTVSNVEVPTSGMTPTTAEGTAVVTTDGGARVLSRGLCWNITGEKPTLDHNVVEVGSGLGSYTGLINNLNEADTYYVRAYATNSEGTDYSPEVTTFKICPFEFKVIHTEGLNGAPETKTVTYHSISSNISGKSACWLTQNLGSDQQPKAVNDASEASAGWYWQFNRLQGYKYDGGRIPSDAWVSWTSSISESWNWAAGNDPCNKLIGLGWRIPTRAEWTNADAAPQYWTSAADAYNSVLKLHLAGDLNYGSGGVENRGAYGYYWSSTQNSSSTGYNLYLNGSSSFVNYNNKAYAYPIRCIRDEVSITISEVSDVEIPTKDMTANSAEGTATVASTGGAAVTERGFCWNTTGKPTTADHKVVVGNGTGLFTGTLEGLSEGPTYFVRAYAINSKGTAYSKTVTSFKICPVEFDVIHTEGLDGAPVSKIVTYGSISSNISGKAACWLTQNLGADRQATSVSDNSEAAAGWYWQFNRLQGYKQNGSYYYPAPAWRSWTSSISESANWSLYNDPCSRLLGLGWRIPTRAEWINADAPPQYWQNANDTYNSVLKLHLAGYLYYSNGVLRDRGSSAHYWSSNQNSSSTGFRLYLNSNSSVINYENKASAFPLRCIRDEVKVTIPSVSNIAVPTSTITMTTAAGTATVTITGGAEVTERGLCWNTTGSPTIADNKVLAGNGIGSFTGTMAGLQEGPTYYVRAYATNKAGTAYSPEVTSFKVCKKAFSVTHTKGVNGAAESKTVTYHSISSTISGQAACWLTQNLGADRQASAVNDNSSAAAGWYWQFNRSQAYKYEGTRQPATGWVSSISESTHWSINNDPCRLLLGGAWRIPTSTEWVNADAPPQYWLSSNDAFKSVLKLHQAGYLYYSNGVLRDRGSFAHYWSSNQNSSSTGFRLYLNSGASVINYENKAYAFPLRCIKDK</sequence>
<name>A0A1I2C3F7_9BACT</name>
<dbReference type="InterPro" id="IPR013783">
    <property type="entry name" value="Ig-like_fold"/>
</dbReference>
<evidence type="ECO:0000259" key="3">
    <source>
        <dbReference type="PROSITE" id="PS50853"/>
    </source>
</evidence>
<dbReference type="PANTHER" id="PTHR13817">
    <property type="entry name" value="TITIN"/>
    <property type="match status" value="1"/>
</dbReference>
<dbReference type="PANTHER" id="PTHR13817:SF73">
    <property type="entry name" value="FIBRONECTIN TYPE-III DOMAIN-CONTAINING PROTEIN"/>
    <property type="match status" value="1"/>
</dbReference>
<keyword evidence="2" id="KW-1133">Transmembrane helix</keyword>
<dbReference type="SMART" id="SM00060">
    <property type="entry name" value="FN3"/>
    <property type="match status" value="22"/>
</dbReference>
<keyword evidence="2" id="KW-0812">Transmembrane</keyword>
<protein>
    <submittedName>
        <fullName evidence="4">Succinogenes major domain (Fib_succ_major)</fullName>
    </submittedName>
</protein>
<gene>
    <name evidence="4" type="ORF">SAMN05216283_101599</name>
</gene>
<keyword evidence="1" id="KW-0677">Repeat</keyword>
<keyword evidence="5" id="KW-1185">Reference proteome</keyword>
<dbReference type="SUPFAM" id="SSF49265">
    <property type="entry name" value="Fibronectin type III"/>
    <property type="match status" value="10"/>
</dbReference>
<dbReference type="Proteomes" id="UP000198964">
    <property type="component" value="Unassembled WGS sequence"/>
</dbReference>
<dbReference type="InterPro" id="IPR003961">
    <property type="entry name" value="FN3_dom"/>
</dbReference>
<proteinExistence type="predicted"/>
<evidence type="ECO:0000313" key="4">
    <source>
        <dbReference type="EMBL" id="SFE62966.1"/>
    </source>
</evidence>
<dbReference type="InterPro" id="IPR036116">
    <property type="entry name" value="FN3_sf"/>
</dbReference>
<dbReference type="STRING" id="655355.SAMN05216283_101599"/>
<feature type="domain" description="Fibronectin type-III" evidence="3">
    <location>
        <begin position="3028"/>
        <end position="3126"/>
    </location>
</feature>
<dbReference type="PROSITE" id="PS50853">
    <property type="entry name" value="FN3"/>
    <property type="match status" value="3"/>
</dbReference>
<feature type="transmembrane region" description="Helical" evidence="2">
    <location>
        <begin position="27"/>
        <end position="45"/>
    </location>
</feature>
<dbReference type="Gene3D" id="2.60.40.10">
    <property type="entry name" value="Immunoglobulins"/>
    <property type="match status" value="1"/>
</dbReference>
<accession>A0A1I2C3F7</accession>
<feature type="domain" description="Fibronectin type-III" evidence="3">
    <location>
        <begin position="2424"/>
        <end position="2527"/>
    </location>
</feature>
<keyword evidence="2" id="KW-0472">Membrane</keyword>